<dbReference type="InterPro" id="IPR009057">
    <property type="entry name" value="Homeodomain-like_sf"/>
</dbReference>
<dbReference type="Proteomes" id="UP000199048">
    <property type="component" value="Unassembled WGS sequence"/>
</dbReference>
<accession>A0A1I4PFV8</accession>
<dbReference type="OrthoDB" id="200074at2"/>
<sequence length="200" mass="22515">MNRPERYSLPKAAFVLREPVEEVRRTIDRKQVETHTLHDGGRKVRALDHKTLVFLSWAREHQDDLKPTLWRKLYESLRRHPELPSHIETGVFRASLDEAAKAVEGRLKTLRDLETGIERNAAGDVVLKGTDIEVHRIAALLNGDMSTDEILTDYPSLSADQVAFARTYAATHPKAGRPFPKLTAKAALAEADFSALDLDD</sequence>
<proteinExistence type="predicted"/>
<dbReference type="STRING" id="582667.SAMN05192568_102481"/>
<keyword evidence="2" id="KW-1185">Reference proteome</keyword>
<dbReference type="Pfam" id="PF04255">
    <property type="entry name" value="DUF433"/>
    <property type="match status" value="1"/>
</dbReference>
<dbReference type="InterPro" id="IPR007367">
    <property type="entry name" value="DUF433"/>
</dbReference>
<dbReference type="Gene3D" id="1.10.10.10">
    <property type="entry name" value="Winged helix-like DNA-binding domain superfamily/Winged helix DNA-binding domain"/>
    <property type="match status" value="1"/>
</dbReference>
<evidence type="ECO:0000313" key="2">
    <source>
        <dbReference type="Proteomes" id="UP000199048"/>
    </source>
</evidence>
<dbReference type="SUPFAM" id="SSF46689">
    <property type="entry name" value="Homeodomain-like"/>
    <property type="match status" value="1"/>
</dbReference>
<dbReference type="EMBL" id="FOTK01000024">
    <property type="protein sequence ID" value="SFM26567.1"/>
    <property type="molecule type" value="Genomic_DNA"/>
</dbReference>
<reference evidence="2" key="1">
    <citation type="submission" date="2016-10" db="EMBL/GenBank/DDBJ databases">
        <authorList>
            <person name="Varghese N."/>
            <person name="Submissions S."/>
        </authorList>
    </citation>
    <scope>NUCLEOTIDE SEQUENCE [LARGE SCALE GENOMIC DNA]</scope>
    <source>
        <strain evidence="2">BL36</strain>
    </source>
</reference>
<organism evidence="1 2">
    <name type="scientific">Methylobacterium pseudosasicola</name>
    <dbReference type="NCBI Taxonomy" id="582667"/>
    <lineage>
        <taxon>Bacteria</taxon>
        <taxon>Pseudomonadati</taxon>
        <taxon>Pseudomonadota</taxon>
        <taxon>Alphaproteobacteria</taxon>
        <taxon>Hyphomicrobiales</taxon>
        <taxon>Methylobacteriaceae</taxon>
        <taxon>Methylobacterium</taxon>
    </lineage>
</organism>
<dbReference type="InterPro" id="IPR036388">
    <property type="entry name" value="WH-like_DNA-bd_sf"/>
</dbReference>
<gene>
    <name evidence="1" type="ORF">SAMN05192568_102481</name>
</gene>
<protein>
    <submittedName>
        <fullName evidence="1">Uncharacterized conserved protein, DUF433 family</fullName>
    </submittedName>
</protein>
<evidence type="ECO:0000313" key="1">
    <source>
        <dbReference type="EMBL" id="SFM26567.1"/>
    </source>
</evidence>
<dbReference type="AlphaFoldDB" id="A0A1I4PFV8"/>
<name>A0A1I4PFV8_9HYPH</name>